<keyword evidence="3" id="KW-0813">Transport</keyword>
<evidence type="ECO:0000256" key="3">
    <source>
        <dbReference type="ARBA" id="ARBA00022448"/>
    </source>
</evidence>
<dbReference type="GO" id="GO:0042834">
    <property type="term" value="F:peptidoglycan binding"/>
    <property type="evidence" value="ECO:0007669"/>
    <property type="project" value="InterPro"/>
</dbReference>
<organism evidence="10 11">
    <name type="scientific">Terasakiella brassicae</name>
    <dbReference type="NCBI Taxonomy" id="1634917"/>
    <lineage>
        <taxon>Bacteria</taxon>
        <taxon>Pseudomonadati</taxon>
        <taxon>Pseudomonadota</taxon>
        <taxon>Alphaproteobacteria</taxon>
        <taxon>Rhodospirillales</taxon>
        <taxon>Terasakiellaceae</taxon>
        <taxon>Terasakiella</taxon>
    </lineage>
</organism>
<dbReference type="Gene3D" id="3.30.70.1070">
    <property type="entry name" value="Sporulation related repeat"/>
    <property type="match status" value="1"/>
</dbReference>
<sequence length="603" mass="65815">MGPGLKKFWRNTTSALVMLSAIGFSTELQANPLASELQYLLENYPAIQSKASLTDAAREDIKAAYALSAPVLAVSGDAGYQHTDQPGNNDLRTRANVTATYNLFDGQYSAFEQQSAEITHKSSAADLDNTRQRILFQGIQAYLNLVLQNKLVEISQTNVKLVEQIKTFIESESNVGRMSQADLLQARARLAQAHEALAAYQGAQRQGQNRYYHLFQRVPPAEKMMDPLTPSEVVPENLEEAIRLARKHNPVLQSAALLAEASSARVGSVESALYPRVDLEAAGDAKYNVDGVDGSENEATLLLKLNWNLFDGGRVKSQTQAAALRHNAAMMDLRSKHMEIEEQVRNAFSTIETQRQRFRTLQDAEAIAHEAFQARYDMMASGKETIITVLDTALELLNVRIAVTSSDYTYRLANYQLLLATGQLNQTSIAQLVVEGKLQPAVADDTHLLQKLLDGEAIPAPQDTLSPPSTPDLLQASYDDMAPMQLANDTSGYNDMAAFEAAHGAPYSPELAPETGPTGPIELGPAANDAMGYYVVLGSFSEPAYAQDRIALAGMDSAFMKAINVNGSTYQRVLAGPMSQLEAEAARDQAKSRGIPDSWILRQ</sequence>
<dbReference type="GO" id="GO:0009279">
    <property type="term" value="C:cell outer membrane"/>
    <property type="evidence" value="ECO:0007669"/>
    <property type="project" value="UniProtKB-SubCell"/>
</dbReference>
<keyword evidence="8" id="KW-0732">Signal</keyword>
<protein>
    <recommendedName>
        <fullName evidence="9">SPOR domain-containing protein</fullName>
    </recommendedName>
</protein>
<reference evidence="10" key="2">
    <citation type="submission" date="2020-09" db="EMBL/GenBank/DDBJ databases">
        <authorList>
            <person name="Sun Q."/>
            <person name="Zhou Y."/>
        </authorList>
    </citation>
    <scope>NUCLEOTIDE SEQUENCE</scope>
    <source>
        <strain evidence="10">CGMCC 1.15254</strain>
    </source>
</reference>
<dbReference type="GO" id="GO:1990281">
    <property type="term" value="C:efflux pump complex"/>
    <property type="evidence" value="ECO:0007669"/>
    <property type="project" value="TreeGrafter"/>
</dbReference>
<comment type="subcellular location">
    <subcellularLocation>
        <location evidence="1">Cell outer membrane</location>
    </subcellularLocation>
</comment>
<feature type="chain" id="PRO_5037885027" description="SPOR domain-containing protein" evidence="8">
    <location>
        <begin position="31"/>
        <end position="603"/>
    </location>
</feature>
<dbReference type="Pfam" id="PF05036">
    <property type="entry name" value="SPOR"/>
    <property type="match status" value="1"/>
</dbReference>
<feature type="domain" description="SPOR" evidence="9">
    <location>
        <begin position="527"/>
        <end position="603"/>
    </location>
</feature>
<dbReference type="InterPro" id="IPR051906">
    <property type="entry name" value="TolC-like"/>
</dbReference>
<dbReference type="Gene3D" id="1.20.1600.10">
    <property type="entry name" value="Outer membrane efflux proteins (OEP)"/>
    <property type="match status" value="1"/>
</dbReference>
<dbReference type="RefSeq" id="WP_188666291.1">
    <property type="nucleotide sequence ID" value="NZ_BMHV01000023.1"/>
</dbReference>
<evidence type="ECO:0000256" key="5">
    <source>
        <dbReference type="ARBA" id="ARBA00022692"/>
    </source>
</evidence>
<dbReference type="Proteomes" id="UP000632498">
    <property type="component" value="Unassembled WGS sequence"/>
</dbReference>
<dbReference type="PANTHER" id="PTHR30026">
    <property type="entry name" value="OUTER MEMBRANE PROTEIN TOLC"/>
    <property type="match status" value="1"/>
</dbReference>
<keyword evidence="7" id="KW-0998">Cell outer membrane</keyword>
<reference evidence="10" key="1">
    <citation type="journal article" date="2014" name="Int. J. Syst. Evol. Microbiol.">
        <title>Complete genome sequence of Corynebacterium casei LMG S-19264T (=DSM 44701T), isolated from a smear-ripened cheese.</title>
        <authorList>
            <consortium name="US DOE Joint Genome Institute (JGI-PGF)"/>
            <person name="Walter F."/>
            <person name="Albersmeier A."/>
            <person name="Kalinowski J."/>
            <person name="Ruckert C."/>
        </authorList>
    </citation>
    <scope>NUCLEOTIDE SEQUENCE</scope>
    <source>
        <strain evidence="10">CGMCC 1.15254</strain>
    </source>
</reference>
<dbReference type="PROSITE" id="PS51724">
    <property type="entry name" value="SPOR"/>
    <property type="match status" value="1"/>
</dbReference>
<evidence type="ECO:0000256" key="6">
    <source>
        <dbReference type="ARBA" id="ARBA00023136"/>
    </source>
</evidence>
<gene>
    <name evidence="10" type="ORF">GCM10011332_27570</name>
</gene>
<dbReference type="Pfam" id="PF02321">
    <property type="entry name" value="OEP"/>
    <property type="match status" value="2"/>
</dbReference>
<feature type="signal peptide" evidence="8">
    <location>
        <begin position="1"/>
        <end position="30"/>
    </location>
</feature>
<evidence type="ECO:0000256" key="7">
    <source>
        <dbReference type="ARBA" id="ARBA00023237"/>
    </source>
</evidence>
<dbReference type="EMBL" id="BMHV01000023">
    <property type="protein sequence ID" value="GGF72085.1"/>
    <property type="molecule type" value="Genomic_DNA"/>
</dbReference>
<proteinExistence type="inferred from homology"/>
<evidence type="ECO:0000256" key="4">
    <source>
        <dbReference type="ARBA" id="ARBA00022452"/>
    </source>
</evidence>
<accession>A0A917C7Y5</accession>
<comment type="caution">
    <text evidence="10">The sequence shown here is derived from an EMBL/GenBank/DDBJ whole genome shotgun (WGS) entry which is preliminary data.</text>
</comment>
<evidence type="ECO:0000259" key="9">
    <source>
        <dbReference type="PROSITE" id="PS51724"/>
    </source>
</evidence>
<dbReference type="GO" id="GO:0015562">
    <property type="term" value="F:efflux transmembrane transporter activity"/>
    <property type="evidence" value="ECO:0007669"/>
    <property type="project" value="InterPro"/>
</dbReference>
<keyword evidence="5" id="KW-0812">Transmembrane</keyword>
<keyword evidence="4" id="KW-1134">Transmembrane beta strand</keyword>
<keyword evidence="11" id="KW-1185">Reference proteome</keyword>
<dbReference type="SUPFAM" id="SSF110997">
    <property type="entry name" value="Sporulation related repeat"/>
    <property type="match status" value="1"/>
</dbReference>
<dbReference type="InterPro" id="IPR007730">
    <property type="entry name" value="SPOR-like_dom"/>
</dbReference>
<evidence type="ECO:0000256" key="8">
    <source>
        <dbReference type="SAM" id="SignalP"/>
    </source>
</evidence>
<evidence type="ECO:0000313" key="11">
    <source>
        <dbReference type="Proteomes" id="UP000632498"/>
    </source>
</evidence>
<evidence type="ECO:0000256" key="1">
    <source>
        <dbReference type="ARBA" id="ARBA00004442"/>
    </source>
</evidence>
<dbReference type="InterPro" id="IPR036680">
    <property type="entry name" value="SPOR-like_sf"/>
</dbReference>
<name>A0A917C7Y5_9PROT</name>
<dbReference type="SUPFAM" id="SSF56954">
    <property type="entry name" value="Outer membrane efflux proteins (OEP)"/>
    <property type="match status" value="1"/>
</dbReference>
<dbReference type="GO" id="GO:0015288">
    <property type="term" value="F:porin activity"/>
    <property type="evidence" value="ECO:0007669"/>
    <property type="project" value="TreeGrafter"/>
</dbReference>
<evidence type="ECO:0000313" key="10">
    <source>
        <dbReference type="EMBL" id="GGF72085.1"/>
    </source>
</evidence>
<keyword evidence="6" id="KW-0472">Membrane</keyword>
<dbReference type="PANTHER" id="PTHR30026:SF20">
    <property type="entry name" value="OUTER MEMBRANE PROTEIN TOLC"/>
    <property type="match status" value="1"/>
</dbReference>
<dbReference type="InterPro" id="IPR003423">
    <property type="entry name" value="OMP_efflux"/>
</dbReference>
<dbReference type="AlphaFoldDB" id="A0A917C7Y5"/>
<evidence type="ECO:0000256" key="2">
    <source>
        <dbReference type="ARBA" id="ARBA00007613"/>
    </source>
</evidence>
<comment type="similarity">
    <text evidence="2">Belongs to the outer membrane factor (OMF) (TC 1.B.17) family.</text>
</comment>